<feature type="DNA-binding region" description="H-T-H motif" evidence="4">
    <location>
        <begin position="34"/>
        <end position="53"/>
    </location>
</feature>
<dbReference type="OrthoDB" id="956698at2"/>
<dbReference type="InterPro" id="IPR009057">
    <property type="entry name" value="Homeodomain-like_sf"/>
</dbReference>
<keyword evidence="7" id="KW-1185">Reference proteome</keyword>
<evidence type="ECO:0000256" key="3">
    <source>
        <dbReference type="ARBA" id="ARBA00023163"/>
    </source>
</evidence>
<dbReference type="PANTHER" id="PTHR30055:SF238">
    <property type="entry name" value="MYCOFACTOCIN BIOSYNTHESIS TRANSCRIPTIONAL REGULATOR MFTR-RELATED"/>
    <property type="match status" value="1"/>
</dbReference>
<dbReference type="Pfam" id="PF00440">
    <property type="entry name" value="TetR_N"/>
    <property type="match status" value="1"/>
</dbReference>
<dbReference type="SUPFAM" id="SSF46689">
    <property type="entry name" value="Homeodomain-like"/>
    <property type="match status" value="1"/>
</dbReference>
<keyword evidence="1" id="KW-0805">Transcription regulation</keyword>
<accession>A0A2T0VC53</accession>
<dbReference type="InterPro" id="IPR041347">
    <property type="entry name" value="MftR_C"/>
</dbReference>
<proteinExistence type="predicted"/>
<dbReference type="InterPro" id="IPR001647">
    <property type="entry name" value="HTH_TetR"/>
</dbReference>
<dbReference type="AlphaFoldDB" id="A0A2T0VC53"/>
<name>A0A2T0VC53_9MICO</name>
<keyword evidence="3" id="KW-0804">Transcription</keyword>
<dbReference type="Pfam" id="PF17754">
    <property type="entry name" value="TetR_C_14"/>
    <property type="match status" value="1"/>
</dbReference>
<dbReference type="GO" id="GO:0003700">
    <property type="term" value="F:DNA-binding transcription factor activity"/>
    <property type="evidence" value="ECO:0007669"/>
    <property type="project" value="TreeGrafter"/>
</dbReference>
<evidence type="ECO:0000256" key="4">
    <source>
        <dbReference type="PROSITE-ProRule" id="PRU00335"/>
    </source>
</evidence>
<dbReference type="PANTHER" id="PTHR30055">
    <property type="entry name" value="HTH-TYPE TRANSCRIPTIONAL REGULATOR RUTR"/>
    <property type="match status" value="1"/>
</dbReference>
<dbReference type="Proteomes" id="UP000237983">
    <property type="component" value="Unassembled WGS sequence"/>
</dbReference>
<comment type="caution">
    <text evidence="6">The sequence shown here is derived from an EMBL/GenBank/DDBJ whole genome shotgun (WGS) entry which is preliminary data.</text>
</comment>
<evidence type="ECO:0000313" key="7">
    <source>
        <dbReference type="Proteomes" id="UP000237983"/>
    </source>
</evidence>
<dbReference type="InterPro" id="IPR050109">
    <property type="entry name" value="HTH-type_TetR-like_transc_reg"/>
</dbReference>
<reference evidence="6 7" key="1">
    <citation type="submission" date="2018-03" db="EMBL/GenBank/DDBJ databases">
        <title>Genomic Encyclopedia of Type Strains, Phase III (KMG-III): the genomes of soil and plant-associated and newly described type strains.</title>
        <authorList>
            <person name="Whitman W."/>
        </authorList>
    </citation>
    <scope>NUCLEOTIDE SEQUENCE [LARGE SCALE GENOMIC DNA]</scope>
    <source>
        <strain evidence="6 7">CGMCC 1.12484</strain>
    </source>
</reference>
<keyword evidence="2 4" id="KW-0238">DNA-binding</keyword>
<dbReference type="Gene3D" id="1.10.357.10">
    <property type="entry name" value="Tetracycline Repressor, domain 2"/>
    <property type="match status" value="1"/>
</dbReference>
<dbReference type="EMBL" id="PVTL01000006">
    <property type="protein sequence ID" value="PRY67677.1"/>
    <property type="molecule type" value="Genomic_DNA"/>
</dbReference>
<dbReference type="PRINTS" id="PR00455">
    <property type="entry name" value="HTHTETR"/>
</dbReference>
<evidence type="ECO:0000256" key="2">
    <source>
        <dbReference type="ARBA" id="ARBA00023125"/>
    </source>
</evidence>
<feature type="domain" description="HTH tetR-type" evidence="5">
    <location>
        <begin position="11"/>
        <end position="71"/>
    </location>
</feature>
<dbReference type="GO" id="GO:0000976">
    <property type="term" value="F:transcription cis-regulatory region binding"/>
    <property type="evidence" value="ECO:0007669"/>
    <property type="project" value="TreeGrafter"/>
</dbReference>
<organism evidence="6 7">
    <name type="scientific">Glaciihabitans tibetensis</name>
    <dbReference type="NCBI Taxonomy" id="1266600"/>
    <lineage>
        <taxon>Bacteria</taxon>
        <taxon>Bacillati</taxon>
        <taxon>Actinomycetota</taxon>
        <taxon>Actinomycetes</taxon>
        <taxon>Micrococcales</taxon>
        <taxon>Microbacteriaceae</taxon>
        <taxon>Glaciihabitans</taxon>
    </lineage>
</organism>
<evidence type="ECO:0000313" key="6">
    <source>
        <dbReference type="EMBL" id="PRY67677.1"/>
    </source>
</evidence>
<protein>
    <submittedName>
        <fullName evidence="6">TetR family transcriptional regulator</fullName>
    </submittedName>
</protein>
<evidence type="ECO:0000259" key="5">
    <source>
        <dbReference type="PROSITE" id="PS50977"/>
    </source>
</evidence>
<evidence type="ECO:0000256" key="1">
    <source>
        <dbReference type="ARBA" id="ARBA00023015"/>
    </source>
</evidence>
<dbReference type="PROSITE" id="PS50977">
    <property type="entry name" value="HTH_TETR_2"/>
    <property type="match status" value="1"/>
</dbReference>
<sequence>MDVGVRELTRDAVRARLAESIYDCFLENGFDGTTVEEAAKAAGISRATFFRYFPSKEDAVIVAMQSTQLDYASLLRTFDLTNAEPIWTHLRRAFEPAVLVAEAEADPTRLRAKVNLISSIPSLRAHLGERRLLQEELLAAALVEKISDPLTAKVLVAAALSAFDVAWREWAELPDTSFRELLDGIFVRLSDPAIGHSR</sequence>
<dbReference type="Gene3D" id="1.10.10.60">
    <property type="entry name" value="Homeodomain-like"/>
    <property type="match status" value="1"/>
</dbReference>
<gene>
    <name evidence="6" type="ORF">B0I08_106285</name>
</gene>
<dbReference type="RefSeq" id="WP_106213441.1">
    <property type="nucleotide sequence ID" value="NZ_PVTL01000006.1"/>
</dbReference>